<name>W7TT09_9STRA</name>
<feature type="compositionally biased region" description="Basic and acidic residues" evidence="1">
    <location>
        <begin position="547"/>
        <end position="557"/>
    </location>
</feature>
<accession>W7TT09</accession>
<dbReference type="InterPro" id="IPR000195">
    <property type="entry name" value="Rab-GAP-TBC_dom"/>
</dbReference>
<keyword evidence="4" id="KW-1185">Reference proteome</keyword>
<evidence type="ECO:0000256" key="1">
    <source>
        <dbReference type="SAM" id="MobiDB-lite"/>
    </source>
</evidence>
<feature type="compositionally biased region" description="Polar residues" evidence="1">
    <location>
        <begin position="185"/>
        <end position="201"/>
    </location>
</feature>
<feature type="compositionally biased region" description="Gly residues" evidence="1">
    <location>
        <begin position="468"/>
        <end position="478"/>
    </location>
</feature>
<proteinExistence type="predicted"/>
<feature type="compositionally biased region" description="Basic and acidic residues" evidence="1">
    <location>
        <begin position="1193"/>
        <end position="1215"/>
    </location>
</feature>
<feature type="compositionally biased region" description="Polar residues" evidence="1">
    <location>
        <begin position="696"/>
        <end position="706"/>
    </location>
</feature>
<evidence type="ECO:0000313" key="3">
    <source>
        <dbReference type="EMBL" id="EWM23686.1"/>
    </source>
</evidence>
<protein>
    <submittedName>
        <fullName evidence="3">Ankyrin repeat-containing protein</fullName>
    </submittedName>
</protein>
<feature type="region of interest" description="Disordered" evidence="1">
    <location>
        <begin position="604"/>
        <end position="623"/>
    </location>
</feature>
<feature type="region of interest" description="Disordered" evidence="1">
    <location>
        <begin position="544"/>
        <end position="576"/>
    </location>
</feature>
<feature type="region of interest" description="Disordered" evidence="1">
    <location>
        <begin position="803"/>
        <end position="823"/>
    </location>
</feature>
<dbReference type="PANTHER" id="PTHR47219">
    <property type="entry name" value="RAB GTPASE-ACTIVATING PROTEIN 1-LIKE"/>
    <property type="match status" value="1"/>
</dbReference>
<feature type="region of interest" description="Disordered" evidence="1">
    <location>
        <begin position="871"/>
        <end position="951"/>
    </location>
</feature>
<organism evidence="3 4">
    <name type="scientific">Nannochloropsis gaditana</name>
    <dbReference type="NCBI Taxonomy" id="72520"/>
    <lineage>
        <taxon>Eukaryota</taxon>
        <taxon>Sar</taxon>
        <taxon>Stramenopiles</taxon>
        <taxon>Ochrophyta</taxon>
        <taxon>Eustigmatophyceae</taxon>
        <taxon>Eustigmatales</taxon>
        <taxon>Monodopsidaceae</taxon>
        <taxon>Nannochloropsis</taxon>
    </lineage>
</organism>
<feature type="region of interest" description="Disordered" evidence="1">
    <location>
        <begin position="1176"/>
        <end position="1215"/>
    </location>
</feature>
<sequence length="1270" mass="136746">MFLGFQRPAGKKGGSGNKLSNDALTKGSSFAPSSNLDAGYMLQNIDEEFNLLLRQNRQYEVSITQLHEKIEESIDRFRTAAQSLCAISEAFGSGWGATGGGGLSFEACDYMNATTIIAGDAISDFEIALRKHIISTKDCIAQENKRIEMKLRARLDLLRAHDIAFRALARARAICTGTTMASNGVANPSSFEERTTGLSSRPENDQDSRVARLRTDFLRGHELIKGDLRALLAGRAALYHEILAELSDIQLRLLGRMYNALGTSAGYRAEVPALKRETKAERKLERTGAGDSGAAREVFDTRQKGGESKVPHSSMHAAATDISQWGRGVEGFVDPAPRLGEPPSGMDVASAVLEGLVARVEAIAICEQRVAEEELTALSNVVAAAGGGGERRLSFFLSAQPRPVVTGSTAFTASSDAQSVLPVQTTPVAPAPGNAFVTAAGETGVHGNRTGGGSRGDNPLNRLRKMLGSGGMKGGEGGAAEESDVGGSGGGQGRGREEDPQKTQSEREEEGQGAGQEEAKDGWARLEDDFQASLLEAASKIPTCGWRKKEEEPEEGKASSSEVAEGTFISSASSPGTRRGYLASLASFKAFHNPFRPIGRALGSPPSQCDRSEDSWGTAPGARHQLVRDKETRPQALGWSPERDAEKYQSLTHREEIATLRSILFPSYLPTCSTSPLAAGNETPLTTSLGMPGAFSSPSHLRPSSNTTTTPPLPPPPFVSKHHPARLAWLGAGLRFLDVVGLAEASCVSKEWERLLRRDARGHEAWRQAVRGGGVPEGVRARFWYYLLYSPSIPWRPSFPLRSGRDSNGKSKSAPDAWAGSSPVHTLDLKDEATTGAHGGRTLSGPRLPVPGLYQSLVARALEQIRQYQEAGRMAGSGSPEGVLEEAGGGSANERGDEQEPQQASSGLSREGNGDEGGKMAGMGRCGGGGGARGLEPREPHHPPPRMPLARADTYGQYRSNWINEIAVDVERTYVVEPDGDARESLCFQSPTPSEGSCTPERQRPRLSQVLQAYAIYHPRLKYCQGMNTCVALLLMVTKNDEEAAFWLLVGLAEECGMREVWMEGMPRLKACFAVFDRLLRIRIPDLHAHFLETGVHVAMFSSKWFVTLYANLDTLPPQAVLRVWDVFLVEGWSVIFGVAVSLIEMLEGQLRDLDLEDILRLVQHPRAALLACSTTQADGGSRREKEEEEGGQDGRKARQDGDPLQDGEKGGAIRGVVGEEKGGKCGMAHCCEAGPRSTLSCMPTILLRRASAIAEGAQVFADVQKEYNL</sequence>
<feature type="region of interest" description="Disordered" evidence="1">
    <location>
        <begin position="185"/>
        <end position="207"/>
    </location>
</feature>
<dbReference type="InterPro" id="IPR035969">
    <property type="entry name" value="Rab-GAP_TBC_sf"/>
</dbReference>
<dbReference type="OrthoDB" id="294251at2759"/>
<dbReference type="Gene3D" id="1.20.1270.60">
    <property type="entry name" value="Arfaptin homology (AH) domain/BAR domain"/>
    <property type="match status" value="1"/>
</dbReference>
<comment type="caution">
    <text evidence="3">The sequence shown here is derived from an EMBL/GenBank/DDBJ whole genome shotgun (WGS) entry which is preliminary data.</text>
</comment>
<feature type="region of interest" description="Disordered" evidence="1">
    <location>
        <begin position="278"/>
        <end position="297"/>
    </location>
</feature>
<reference evidence="3 4" key="1">
    <citation type="journal article" date="2014" name="Mol. Plant">
        <title>Chromosome Scale Genome Assembly and Transcriptome Profiling of Nannochloropsis gaditana in Nitrogen Depletion.</title>
        <authorList>
            <person name="Corteggiani Carpinelli E."/>
            <person name="Telatin A."/>
            <person name="Vitulo N."/>
            <person name="Forcato C."/>
            <person name="D'Angelo M."/>
            <person name="Schiavon R."/>
            <person name="Vezzi A."/>
            <person name="Giacometti G.M."/>
            <person name="Morosinotto T."/>
            <person name="Valle G."/>
        </authorList>
    </citation>
    <scope>NUCLEOTIDE SEQUENCE [LARGE SCALE GENOMIC DNA]</scope>
    <source>
        <strain evidence="3 4">B-31</strain>
    </source>
</reference>
<dbReference type="EMBL" id="AZIL01001543">
    <property type="protein sequence ID" value="EWM23686.1"/>
    <property type="molecule type" value="Genomic_DNA"/>
</dbReference>
<feature type="compositionally biased region" description="Polar residues" evidence="1">
    <location>
        <begin position="558"/>
        <end position="576"/>
    </location>
</feature>
<dbReference type="Proteomes" id="UP000019335">
    <property type="component" value="Chromosome 16"/>
</dbReference>
<dbReference type="InterPro" id="IPR027267">
    <property type="entry name" value="AH/BAR_dom_sf"/>
</dbReference>
<dbReference type="InterPro" id="IPR050302">
    <property type="entry name" value="Rab_GAP_TBC_domain"/>
</dbReference>
<dbReference type="GO" id="GO:0031267">
    <property type="term" value="F:small GTPase binding"/>
    <property type="evidence" value="ECO:0007669"/>
    <property type="project" value="TreeGrafter"/>
</dbReference>
<dbReference type="GO" id="GO:0005096">
    <property type="term" value="F:GTPase activator activity"/>
    <property type="evidence" value="ECO:0007669"/>
    <property type="project" value="TreeGrafter"/>
</dbReference>
<feature type="compositionally biased region" description="Gly residues" evidence="1">
    <location>
        <begin position="919"/>
        <end position="933"/>
    </location>
</feature>
<dbReference type="Pfam" id="PF00566">
    <property type="entry name" value="RabGAP-TBC"/>
    <property type="match status" value="1"/>
</dbReference>
<evidence type="ECO:0000313" key="4">
    <source>
        <dbReference type="Proteomes" id="UP000019335"/>
    </source>
</evidence>
<dbReference type="AlphaFoldDB" id="W7TT09"/>
<feature type="region of interest" description="Disordered" evidence="1">
    <location>
        <begin position="1"/>
        <end position="20"/>
    </location>
</feature>
<dbReference type="SUPFAM" id="SSF103657">
    <property type="entry name" value="BAR/IMD domain-like"/>
    <property type="match status" value="1"/>
</dbReference>
<gene>
    <name evidence="3" type="ORF">Naga_100030g7</name>
</gene>
<feature type="region of interest" description="Disordered" evidence="1">
    <location>
        <begin position="691"/>
        <end position="716"/>
    </location>
</feature>
<dbReference type="Gene3D" id="1.10.8.270">
    <property type="entry name" value="putative rabgap domain of human tbc1 domain family member 14 like domains"/>
    <property type="match status" value="1"/>
</dbReference>
<feature type="compositionally biased region" description="Basic and acidic residues" evidence="1">
    <location>
        <begin position="494"/>
        <end position="506"/>
    </location>
</feature>
<dbReference type="SMART" id="SM00164">
    <property type="entry name" value="TBC"/>
    <property type="match status" value="1"/>
</dbReference>
<feature type="region of interest" description="Disordered" evidence="1">
    <location>
        <begin position="442"/>
        <end position="519"/>
    </location>
</feature>
<feature type="compositionally biased region" description="Basic and acidic residues" evidence="1">
    <location>
        <begin position="278"/>
        <end position="288"/>
    </location>
</feature>
<dbReference type="PANTHER" id="PTHR47219:SF9">
    <property type="entry name" value="GTPASE ACTIVATING PROTEIN AND CENTROSOME-ASSOCIATED, ISOFORM B"/>
    <property type="match status" value="1"/>
</dbReference>
<feature type="domain" description="Rab-GAP TBC" evidence="2">
    <location>
        <begin position="774"/>
        <end position="1132"/>
    </location>
</feature>
<dbReference type="SUPFAM" id="SSF47923">
    <property type="entry name" value="Ypt/Rab-GAP domain of gyp1p"/>
    <property type="match status" value="2"/>
</dbReference>
<evidence type="ECO:0000259" key="2">
    <source>
        <dbReference type="PROSITE" id="PS50086"/>
    </source>
</evidence>
<dbReference type="Gene3D" id="1.10.472.80">
    <property type="entry name" value="Ypt/Rab-GAP domain of gyp1p, domain 3"/>
    <property type="match status" value="1"/>
</dbReference>
<dbReference type="PROSITE" id="PS50086">
    <property type="entry name" value="TBC_RABGAP"/>
    <property type="match status" value="1"/>
</dbReference>